<dbReference type="Proteomes" id="UP000271098">
    <property type="component" value="Unassembled WGS sequence"/>
</dbReference>
<evidence type="ECO:0000313" key="4">
    <source>
        <dbReference type="WBParaSite" id="GPUH_0001511001-mRNA-1"/>
    </source>
</evidence>
<keyword evidence="1" id="KW-1133">Transmembrane helix</keyword>
<keyword evidence="1" id="KW-0472">Membrane</keyword>
<sequence length="74" mass="8138">MSCGAAELNDCLSLIFKYLQRLSAMLFSSAALPLVHPPVVLLIKIIIFRALPSISSVGAPVRQQTYPFRTHVII</sequence>
<protein>
    <submittedName>
        <fullName evidence="4">Secreted protein</fullName>
    </submittedName>
</protein>
<name>A0A183E299_9BILA</name>
<keyword evidence="3" id="KW-1185">Reference proteome</keyword>
<proteinExistence type="predicted"/>
<evidence type="ECO:0000313" key="2">
    <source>
        <dbReference type="EMBL" id="VDN25343.1"/>
    </source>
</evidence>
<feature type="transmembrane region" description="Helical" evidence="1">
    <location>
        <begin position="22"/>
        <end position="43"/>
    </location>
</feature>
<dbReference type="WBParaSite" id="GPUH_0001511001-mRNA-1">
    <property type="protein sequence ID" value="GPUH_0001511001-mRNA-1"/>
    <property type="gene ID" value="GPUH_0001511001"/>
</dbReference>
<reference evidence="4" key="1">
    <citation type="submission" date="2016-06" db="UniProtKB">
        <authorList>
            <consortium name="WormBaseParasite"/>
        </authorList>
    </citation>
    <scope>IDENTIFICATION</scope>
</reference>
<dbReference type="EMBL" id="UYRT01082017">
    <property type="protein sequence ID" value="VDN25343.1"/>
    <property type="molecule type" value="Genomic_DNA"/>
</dbReference>
<accession>A0A183E299</accession>
<organism evidence="4">
    <name type="scientific">Gongylonema pulchrum</name>
    <dbReference type="NCBI Taxonomy" id="637853"/>
    <lineage>
        <taxon>Eukaryota</taxon>
        <taxon>Metazoa</taxon>
        <taxon>Ecdysozoa</taxon>
        <taxon>Nematoda</taxon>
        <taxon>Chromadorea</taxon>
        <taxon>Rhabditida</taxon>
        <taxon>Spirurina</taxon>
        <taxon>Spiruromorpha</taxon>
        <taxon>Spiruroidea</taxon>
        <taxon>Gongylonematidae</taxon>
        <taxon>Gongylonema</taxon>
    </lineage>
</organism>
<gene>
    <name evidence="2" type="ORF">GPUH_LOCUS15090</name>
</gene>
<evidence type="ECO:0000256" key="1">
    <source>
        <dbReference type="SAM" id="Phobius"/>
    </source>
</evidence>
<dbReference type="AlphaFoldDB" id="A0A183E299"/>
<keyword evidence="1" id="KW-0812">Transmembrane</keyword>
<reference evidence="2 3" key="2">
    <citation type="submission" date="2018-11" db="EMBL/GenBank/DDBJ databases">
        <authorList>
            <consortium name="Pathogen Informatics"/>
        </authorList>
    </citation>
    <scope>NUCLEOTIDE SEQUENCE [LARGE SCALE GENOMIC DNA]</scope>
</reference>
<evidence type="ECO:0000313" key="3">
    <source>
        <dbReference type="Proteomes" id="UP000271098"/>
    </source>
</evidence>